<evidence type="ECO:0000313" key="3">
    <source>
        <dbReference type="Proteomes" id="UP000199426"/>
    </source>
</evidence>
<evidence type="ECO:0000313" key="4">
    <source>
        <dbReference type="Proteomes" id="UP000251670"/>
    </source>
</evidence>
<keyword evidence="3" id="KW-1185">Reference proteome</keyword>
<dbReference type="OrthoDB" id="851130at2"/>
<reference evidence="1 3" key="1">
    <citation type="submission" date="2016-10" db="EMBL/GenBank/DDBJ databases">
        <authorList>
            <person name="Varghese N."/>
            <person name="Submissions S."/>
        </authorList>
    </citation>
    <scope>NUCLEOTIDE SEQUENCE [LARGE SCALE GENOMIC DNA]</scope>
    <source>
        <strain evidence="1 3">DSM 19299</strain>
    </source>
</reference>
<reference evidence="2 4" key="2">
    <citation type="submission" date="2018-06" db="EMBL/GenBank/DDBJ databases">
        <authorList>
            <consortium name="Pathogen Informatics"/>
            <person name="Doyle S."/>
        </authorList>
    </citation>
    <scope>NUCLEOTIDE SEQUENCE [LARGE SCALE GENOMIC DNA]</scope>
    <source>
        <strain evidence="2 4">NCTC13492</strain>
    </source>
</reference>
<gene>
    <name evidence="2" type="ORF">NCTC13492_00492</name>
    <name evidence="1" type="ORF">SAMN05421542_0953</name>
</gene>
<organism evidence="2 4">
    <name type="scientific">Chryseobacterium jejuense</name>
    <dbReference type="NCBI Taxonomy" id="445960"/>
    <lineage>
        <taxon>Bacteria</taxon>
        <taxon>Pseudomonadati</taxon>
        <taxon>Bacteroidota</taxon>
        <taxon>Flavobacteriia</taxon>
        <taxon>Flavobacteriales</taxon>
        <taxon>Weeksellaceae</taxon>
        <taxon>Chryseobacterium group</taxon>
        <taxon>Chryseobacterium</taxon>
    </lineage>
</organism>
<dbReference type="EMBL" id="FNEG01000001">
    <property type="protein sequence ID" value="SDI35800.1"/>
    <property type="molecule type" value="Genomic_DNA"/>
</dbReference>
<proteinExistence type="predicted"/>
<evidence type="ECO:0000313" key="2">
    <source>
        <dbReference type="EMBL" id="SQB26814.1"/>
    </source>
</evidence>
<dbReference type="Proteomes" id="UP000199426">
    <property type="component" value="Unassembled WGS sequence"/>
</dbReference>
<dbReference type="EMBL" id="UAWB01000002">
    <property type="protein sequence ID" value="SQB26814.1"/>
    <property type="molecule type" value="Genomic_DNA"/>
</dbReference>
<name>A0A2X2VDT6_CHRJE</name>
<dbReference type="Proteomes" id="UP000251670">
    <property type="component" value="Unassembled WGS sequence"/>
</dbReference>
<sequence>MNRIFAALLVLFLFIKGKGQTENINSGKYHPAKEHFETKYIKQEYSKYPKYQITIEKDKVIINVINSIEFPENLDNRFKLLIGSGLLNPMIINGSPIIKILAMDELPLLNVNPQTKRFKFWVFRTNEFLKSEISKALLINSANPDEYYFELYNENADKNTSFNDFIEGAKLTYLGYGGIII</sequence>
<dbReference type="RefSeq" id="WP_089734027.1">
    <property type="nucleotide sequence ID" value="NZ_FNEG01000001.1"/>
</dbReference>
<accession>A0A2X2VDT6</accession>
<protein>
    <submittedName>
        <fullName evidence="2">Uncharacterized protein</fullName>
    </submittedName>
</protein>
<dbReference type="AlphaFoldDB" id="A0A2X2VDT6"/>
<evidence type="ECO:0000313" key="1">
    <source>
        <dbReference type="EMBL" id="SDI35800.1"/>
    </source>
</evidence>